<name>A0A834INV1_RHYFE</name>
<sequence length="141" mass="16309">MSRFLLEMQSLKDNKSKNQEYAQLVYLSPPVTPNDNNRKVRCSIPKPGERPATLSFPKTRVEDNGDGDDLVNVPLMKSLICESGFLLFAPAKMASRQKKIVSPKRNWRFRRIISHSLRPNVRKKELLARNCVRLRRFVSRA</sequence>
<proteinExistence type="predicted"/>
<comment type="caution">
    <text evidence="2">The sequence shown here is derived from an EMBL/GenBank/DDBJ whole genome shotgun (WGS) entry which is preliminary data.</text>
</comment>
<feature type="region of interest" description="Disordered" evidence="1">
    <location>
        <begin position="42"/>
        <end position="61"/>
    </location>
</feature>
<dbReference type="Proteomes" id="UP000625711">
    <property type="component" value="Unassembled WGS sequence"/>
</dbReference>
<evidence type="ECO:0000256" key="1">
    <source>
        <dbReference type="SAM" id="MobiDB-lite"/>
    </source>
</evidence>
<reference evidence="2" key="1">
    <citation type="submission" date="2020-08" db="EMBL/GenBank/DDBJ databases">
        <title>Genome sequencing and assembly of the red palm weevil Rhynchophorus ferrugineus.</title>
        <authorList>
            <person name="Dias G.B."/>
            <person name="Bergman C.M."/>
            <person name="Manee M."/>
        </authorList>
    </citation>
    <scope>NUCLEOTIDE SEQUENCE</scope>
    <source>
        <strain evidence="2">AA-2017</strain>
        <tissue evidence="2">Whole larva</tissue>
    </source>
</reference>
<gene>
    <name evidence="2" type="ORF">GWI33_004911</name>
</gene>
<dbReference type="EMBL" id="JAACXV010000248">
    <property type="protein sequence ID" value="KAF7281290.1"/>
    <property type="molecule type" value="Genomic_DNA"/>
</dbReference>
<keyword evidence="3" id="KW-1185">Reference proteome</keyword>
<organism evidence="2 3">
    <name type="scientific">Rhynchophorus ferrugineus</name>
    <name type="common">Red palm weevil</name>
    <name type="synonym">Curculio ferrugineus</name>
    <dbReference type="NCBI Taxonomy" id="354439"/>
    <lineage>
        <taxon>Eukaryota</taxon>
        <taxon>Metazoa</taxon>
        <taxon>Ecdysozoa</taxon>
        <taxon>Arthropoda</taxon>
        <taxon>Hexapoda</taxon>
        <taxon>Insecta</taxon>
        <taxon>Pterygota</taxon>
        <taxon>Neoptera</taxon>
        <taxon>Endopterygota</taxon>
        <taxon>Coleoptera</taxon>
        <taxon>Polyphaga</taxon>
        <taxon>Cucujiformia</taxon>
        <taxon>Curculionidae</taxon>
        <taxon>Dryophthorinae</taxon>
        <taxon>Rhynchophorus</taxon>
    </lineage>
</organism>
<evidence type="ECO:0000313" key="2">
    <source>
        <dbReference type="EMBL" id="KAF7281290.1"/>
    </source>
</evidence>
<dbReference type="AlphaFoldDB" id="A0A834INV1"/>
<accession>A0A834INV1</accession>
<evidence type="ECO:0000313" key="3">
    <source>
        <dbReference type="Proteomes" id="UP000625711"/>
    </source>
</evidence>
<protein>
    <submittedName>
        <fullName evidence="2">Uncharacterized protein</fullName>
    </submittedName>
</protein>